<feature type="region of interest" description="Disordered" evidence="1">
    <location>
        <begin position="28"/>
        <end position="52"/>
    </location>
</feature>
<proteinExistence type="predicted"/>
<dbReference type="InterPro" id="IPR012347">
    <property type="entry name" value="Ferritin-like"/>
</dbReference>
<accession>A0A0W8I1E0</accession>
<dbReference type="AlphaFoldDB" id="A0A0W8I1E0"/>
<dbReference type="Proteomes" id="UP000054837">
    <property type="component" value="Unassembled WGS sequence"/>
</dbReference>
<dbReference type="STRING" id="767452.AVL62_09475"/>
<protein>
    <recommendedName>
        <fullName evidence="2">DUF4439 domain-containing protein</fullName>
    </recommendedName>
</protein>
<dbReference type="InterPro" id="IPR006311">
    <property type="entry name" value="TAT_signal"/>
</dbReference>
<sequence>MPRAATSRRTLLRAGAGVATGALLTGCSGERLRTPWSPDPSTDPQEARATPDLPLLEDARYRVAGYRDLLAATRPSGDARQLARTLDDVWATQVERLDLVLQALRGGGVQDAGAATSGAGDDAAATSVVPTELTEVGRRVREDLAAMLEGVATSTSVHRPMLLSLAAQHLASAERLGAATDWPPLVGPTGTAAVPVLARTRPAVFALEVVTARSGGEERERYEDVLAPLRSVTRTLVTLAGDAAPVPPLGYDLPEPLADAEQRLTLARAVVQDVAPAVLSVADRAGSDVAQVESLLRLVLEADLWADRLGVPEQPFPGMIQP</sequence>
<reference evidence="3 4" key="1">
    <citation type="submission" date="2015-12" db="EMBL/GenBank/DDBJ databases">
        <title>Serinicoccus chungangenesis strain CD08_5 genome sequencing and assembly.</title>
        <authorList>
            <person name="Chander A.M."/>
            <person name="Kaur G."/>
            <person name="Nair G.R."/>
            <person name="Dhawan D.K."/>
            <person name="Kochhar R.K."/>
            <person name="Mayilraj S."/>
            <person name="Bhadada S.K."/>
        </authorList>
    </citation>
    <scope>NUCLEOTIDE SEQUENCE [LARGE SCALE GENOMIC DNA]</scope>
    <source>
        <strain evidence="3 4">CD08_5</strain>
    </source>
</reference>
<gene>
    <name evidence="3" type="ORF">AVL62_09475</name>
</gene>
<dbReference type="Pfam" id="PF14530">
    <property type="entry name" value="DUF4439"/>
    <property type="match status" value="1"/>
</dbReference>
<comment type="caution">
    <text evidence="3">The sequence shown here is derived from an EMBL/GenBank/DDBJ whole genome shotgun (WGS) entry which is preliminary data.</text>
</comment>
<dbReference type="OrthoDB" id="4868604at2"/>
<name>A0A0W8I1E0_9MICO</name>
<dbReference type="InterPro" id="IPR009078">
    <property type="entry name" value="Ferritin-like_SF"/>
</dbReference>
<evidence type="ECO:0000313" key="4">
    <source>
        <dbReference type="Proteomes" id="UP000054837"/>
    </source>
</evidence>
<dbReference type="EMBL" id="LQBL01000032">
    <property type="protein sequence ID" value="KUG51547.1"/>
    <property type="molecule type" value="Genomic_DNA"/>
</dbReference>
<evidence type="ECO:0000256" key="1">
    <source>
        <dbReference type="SAM" id="MobiDB-lite"/>
    </source>
</evidence>
<dbReference type="RefSeq" id="WP_058892444.1">
    <property type="nucleotide sequence ID" value="NZ_LQBL01000032.1"/>
</dbReference>
<evidence type="ECO:0000259" key="2">
    <source>
        <dbReference type="Pfam" id="PF14530"/>
    </source>
</evidence>
<organism evidence="3 4">
    <name type="scientific">Serinicoccus chungangensis</name>
    <dbReference type="NCBI Taxonomy" id="767452"/>
    <lineage>
        <taxon>Bacteria</taxon>
        <taxon>Bacillati</taxon>
        <taxon>Actinomycetota</taxon>
        <taxon>Actinomycetes</taxon>
        <taxon>Micrococcales</taxon>
        <taxon>Ornithinimicrobiaceae</taxon>
        <taxon>Serinicoccus</taxon>
    </lineage>
</organism>
<dbReference type="InterPro" id="IPR029447">
    <property type="entry name" value="DUF4439"/>
</dbReference>
<dbReference type="SUPFAM" id="SSF47240">
    <property type="entry name" value="Ferritin-like"/>
    <property type="match status" value="1"/>
</dbReference>
<keyword evidence="4" id="KW-1185">Reference proteome</keyword>
<dbReference type="Gene3D" id="1.20.1260.10">
    <property type="match status" value="1"/>
</dbReference>
<dbReference type="PROSITE" id="PS51318">
    <property type="entry name" value="TAT"/>
    <property type="match status" value="1"/>
</dbReference>
<feature type="domain" description="DUF4439" evidence="2">
    <location>
        <begin position="197"/>
        <end position="319"/>
    </location>
</feature>
<dbReference type="PROSITE" id="PS51257">
    <property type="entry name" value="PROKAR_LIPOPROTEIN"/>
    <property type="match status" value="1"/>
</dbReference>
<evidence type="ECO:0000313" key="3">
    <source>
        <dbReference type="EMBL" id="KUG51547.1"/>
    </source>
</evidence>